<dbReference type="InterPro" id="IPR000943">
    <property type="entry name" value="RNA_pol_sigma70"/>
</dbReference>
<sequence>TRAIADQARTIRIPVHMVELVNRQARVARRLVQELGREPDDEEIAEELGLTPERVKEIRRVAQDPVSLETPVGDDGDAELGELIEDTGAIRPQDAAASTMLGVEVEDILDTLTPRERRVIQLRFGLVDGHPRTLDEVGRRFGVTRERIRQIEAKALRKMRHPSRSRRLADFLD</sequence>
<protein>
    <submittedName>
        <fullName evidence="6">RNA polymerase sigma factor RpoD</fullName>
    </submittedName>
</protein>
<evidence type="ECO:0000256" key="2">
    <source>
        <dbReference type="ARBA" id="ARBA00023082"/>
    </source>
</evidence>
<dbReference type="InterPro" id="IPR013324">
    <property type="entry name" value="RNA_pol_sigma_r3/r4-like"/>
</dbReference>
<dbReference type="Pfam" id="PF04539">
    <property type="entry name" value="Sigma70_r3"/>
    <property type="match status" value="1"/>
</dbReference>
<evidence type="ECO:0000313" key="7">
    <source>
        <dbReference type="Proteomes" id="UP000248724"/>
    </source>
</evidence>
<proteinExistence type="predicted"/>
<dbReference type="PANTHER" id="PTHR30603">
    <property type="entry name" value="RNA POLYMERASE SIGMA FACTOR RPO"/>
    <property type="match status" value="1"/>
</dbReference>
<evidence type="ECO:0000313" key="6">
    <source>
        <dbReference type="EMBL" id="PZR79339.1"/>
    </source>
</evidence>
<dbReference type="PANTHER" id="PTHR30603:SF60">
    <property type="entry name" value="RNA POLYMERASE SIGMA FACTOR RPOD"/>
    <property type="match status" value="1"/>
</dbReference>
<dbReference type="PROSITE" id="PS00716">
    <property type="entry name" value="SIGMA70_2"/>
    <property type="match status" value="1"/>
</dbReference>
<dbReference type="GO" id="GO:0003677">
    <property type="term" value="F:DNA binding"/>
    <property type="evidence" value="ECO:0007669"/>
    <property type="project" value="UniProtKB-KW"/>
</dbReference>
<dbReference type="SUPFAM" id="SSF88659">
    <property type="entry name" value="Sigma3 and sigma4 domains of RNA polymerase sigma factors"/>
    <property type="match status" value="2"/>
</dbReference>
<dbReference type="InterPro" id="IPR014284">
    <property type="entry name" value="RNA_pol_sigma-70_dom"/>
</dbReference>
<dbReference type="InterPro" id="IPR036388">
    <property type="entry name" value="WH-like_DNA-bd_sf"/>
</dbReference>
<dbReference type="GO" id="GO:0016987">
    <property type="term" value="F:sigma factor activity"/>
    <property type="evidence" value="ECO:0007669"/>
    <property type="project" value="UniProtKB-KW"/>
</dbReference>
<dbReference type="AlphaFoldDB" id="A0A2W5Z1W2"/>
<dbReference type="Proteomes" id="UP000248724">
    <property type="component" value="Unassembled WGS sequence"/>
</dbReference>
<feature type="domain" description="RNA polymerase sigma-70" evidence="5">
    <location>
        <begin position="133"/>
        <end position="159"/>
    </location>
</feature>
<evidence type="ECO:0000256" key="3">
    <source>
        <dbReference type="ARBA" id="ARBA00023125"/>
    </source>
</evidence>
<dbReference type="InterPro" id="IPR050239">
    <property type="entry name" value="Sigma-70_RNA_pol_init_factors"/>
</dbReference>
<evidence type="ECO:0000256" key="1">
    <source>
        <dbReference type="ARBA" id="ARBA00023015"/>
    </source>
</evidence>
<dbReference type="InterPro" id="IPR007630">
    <property type="entry name" value="RNA_pol_sigma70_r4"/>
</dbReference>
<keyword evidence="4" id="KW-0804">Transcription</keyword>
<dbReference type="PRINTS" id="PR00046">
    <property type="entry name" value="SIGMA70FCT"/>
</dbReference>
<comment type="caution">
    <text evidence="6">The sequence shown here is derived from an EMBL/GenBank/DDBJ whole genome shotgun (WGS) entry which is preliminary data.</text>
</comment>
<dbReference type="GO" id="GO:0006352">
    <property type="term" value="P:DNA-templated transcription initiation"/>
    <property type="evidence" value="ECO:0007669"/>
    <property type="project" value="InterPro"/>
</dbReference>
<evidence type="ECO:0000259" key="5">
    <source>
        <dbReference type="PROSITE" id="PS00716"/>
    </source>
</evidence>
<name>A0A2W5Z1W2_9BACT</name>
<organism evidence="6 7">
    <name type="scientific">Candidatus Aeolococcus gillhamiae</name>
    <dbReference type="NCBI Taxonomy" id="3127015"/>
    <lineage>
        <taxon>Bacteria</taxon>
        <taxon>Bacillati</taxon>
        <taxon>Candidatus Dormiibacterota</taxon>
        <taxon>Candidatus Dormibacteria</taxon>
        <taxon>Candidatus Aeolococcales</taxon>
        <taxon>Candidatus Aeolococcaceae</taxon>
        <taxon>Candidatus Aeolococcus</taxon>
    </lineage>
</organism>
<dbReference type="EMBL" id="QHBU01000211">
    <property type="protein sequence ID" value="PZR79339.1"/>
    <property type="molecule type" value="Genomic_DNA"/>
</dbReference>
<evidence type="ECO:0000256" key="4">
    <source>
        <dbReference type="ARBA" id="ARBA00023163"/>
    </source>
</evidence>
<keyword evidence="2" id="KW-0731">Sigma factor</keyword>
<feature type="non-terminal residue" evidence="6">
    <location>
        <position position="1"/>
    </location>
</feature>
<dbReference type="InterPro" id="IPR007624">
    <property type="entry name" value="RNA_pol_sigma70_r3"/>
</dbReference>
<dbReference type="CDD" id="cd06171">
    <property type="entry name" value="Sigma70_r4"/>
    <property type="match status" value="1"/>
</dbReference>
<accession>A0A2W5Z1W2</accession>
<dbReference type="NCBIfam" id="TIGR02937">
    <property type="entry name" value="sigma70-ECF"/>
    <property type="match status" value="1"/>
</dbReference>
<reference evidence="6 7" key="1">
    <citation type="journal article" date="2017" name="Nature">
        <title>Atmospheric trace gases support primary production in Antarctic desert surface soil.</title>
        <authorList>
            <person name="Ji M."/>
            <person name="Greening C."/>
            <person name="Vanwonterghem I."/>
            <person name="Carere C.R."/>
            <person name="Bay S.K."/>
            <person name="Steen J.A."/>
            <person name="Montgomery K."/>
            <person name="Lines T."/>
            <person name="Beardall J."/>
            <person name="van Dorst J."/>
            <person name="Snape I."/>
            <person name="Stott M.B."/>
            <person name="Hugenholtz P."/>
            <person name="Ferrari B.C."/>
        </authorList>
    </citation>
    <scope>NUCLEOTIDE SEQUENCE [LARGE SCALE GENOMIC DNA]</scope>
    <source>
        <strain evidence="6">RRmetagenome_bin12</strain>
    </source>
</reference>
<dbReference type="FunFam" id="1.10.10.10:FF:000004">
    <property type="entry name" value="RNA polymerase sigma factor SigA"/>
    <property type="match status" value="1"/>
</dbReference>
<dbReference type="Pfam" id="PF04545">
    <property type="entry name" value="Sigma70_r4"/>
    <property type="match status" value="1"/>
</dbReference>
<dbReference type="Gene3D" id="1.10.10.10">
    <property type="entry name" value="Winged helix-like DNA-binding domain superfamily/Winged helix DNA-binding domain"/>
    <property type="match status" value="2"/>
</dbReference>
<gene>
    <name evidence="6" type="ORF">DLM65_10855</name>
</gene>
<keyword evidence="3" id="KW-0238">DNA-binding</keyword>
<keyword evidence="1" id="KW-0805">Transcription regulation</keyword>